<dbReference type="Proteomes" id="UP000654604">
    <property type="component" value="Unassembled WGS sequence"/>
</dbReference>
<dbReference type="EMBL" id="JADEWC010000036">
    <property type="protein sequence ID" value="MBE9223568.1"/>
    <property type="molecule type" value="Genomic_DNA"/>
</dbReference>
<evidence type="ECO:0000313" key="1">
    <source>
        <dbReference type="EMBL" id="MBE9223568.1"/>
    </source>
</evidence>
<dbReference type="InterPro" id="IPR023198">
    <property type="entry name" value="PGP-like_dom2"/>
</dbReference>
<dbReference type="InterPro" id="IPR036412">
    <property type="entry name" value="HAD-like_sf"/>
</dbReference>
<dbReference type="RefSeq" id="WP_193801800.1">
    <property type="nucleotide sequence ID" value="NZ_JADEWC010000036.1"/>
</dbReference>
<dbReference type="PANTHER" id="PTHR43434:SF13">
    <property type="entry name" value="PHOSPHOGLYCOLATE PHOSPHATASE"/>
    <property type="match status" value="1"/>
</dbReference>
<dbReference type="PANTHER" id="PTHR43434">
    <property type="entry name" value="PHOSPHOGLYCOLATE PHOSPHATASE"/>
    <property type="match status" value="1"/>
</dbReference>
<dbReference type="NCBIfam" id="TIGR01549">
    <property type="entry name" value="HAD-SF-IA-v1"/>
    <property type="match status" value="1"/>
</dbReference>
<keyword evidence="1" id="KW-0378">Hydrolase</keyword>
<reference evidence="1 2" key="1">
    <citation type="submission" date="2020-10" db="EMBL/GenBank/DDBJ databases">
        <authorList>
            <person name="Castelo-Branco R."/>
            <person name="Eusebio N."/>
            <person name="Adriana R."/>
            <person name="Vieira A."/>
            <person name="Brugerolle De Fraissinette N."/>
            <person name="Rezende De Castro R."/>
            <person name="Schneider M.P."/>
            <person name="Vasconcelos V."/>
            <person name="Leao P.N."/>
        </authorList>
    </citation>
    <scope>NUCLEOTIDE SEQUENCE [LARGE SCALE GENOMIC DNA]</scope>
    <source>
        <strain evidence="1 2">LEGE 03274</strain>
    </source>
</reference>
<dbReference type="InterPro" id="IPR023214">
    <property type="entry name" value="HAD_sf"/>
</dbReference>
<sequence>MADKTIIFDFDGTIANTFSTVVKIVNQLALEFNYPLVDESEVFRLSNLSSKDIIKQSPVALHKIPFLMKKIKKELNSQIAFLCAFEGIKETLERLHQREYTLGIITSNWEESVREFLCRNGLEDYFQFVYSSNNLFGKHRTINRVIRHCGLSLDNTFYVGDETRDIESARKSKIQVIAVTWGFNSAEILQHYQPDFLINCPQDLLMAIDGEVIQTAKN</sequence>
<dbReference type="InterPro" id="IPR050155">
    <property type="entry name" value="HAD-like_hydrolase_sf"/>
</dbReference>
<proteinExistence type="predicted"/>
<dbReference type="GO" id="GO:0016787">
    <property type="term" value="F:hydrolase activity"/>
    <property type="evidence" value="ECO:0007669"/>
    <property type="project" value="UniProtKB-KW"/>
</dbReference>
<accession>A0ABR9V6N3</accession>
<protein>
    <submittedName>
        <fullName evidence="1">HAD-IA family hydrolase</fullName>
    </submittedName>
</protein>
<dbReference type="SUPFAM" id="SSF56784">
    <property type="entry name" value="HAD-like"/>
    <property type="match status" value="1"/>
</dbReference>
<gene>
    <name evidence="1" type="ORF">IQ215_12760</name>
</gene>
<name>A0ABR9V6N3_9CHRO</name>
<dbReference type="Gene3D" id="1.10.150.240">
    <property type="entry name" value="Putative phosphatase, domain 2"/>
    <property type="match status" value="1"/>
</dbReference>
<dbReference type="Pfam" id="PF13419">
    <property type="entry name" value="HAD_2"/>
    <property type="match status" value="1"/>
</dbReference>
<dbReference type="InterPro" id="IPR006439">
    <property type="entry name" value="HAD-SF_hydro_IA"/>
</dbReference>
<dbReference type="Gene3D" id="3.40.50.1000">
    <property type="entry name" value="HAD superfamily/HAD-like"/>
    <property type="match status" value="1"/>
</dbReference>
<dbReference type="InterPro" id="IPR041492">
    <property type="entry name" value="HAD_2"/>
</dbReference>
<dbReference type="SFLD" id="SFLDS00003">
    <property type="entry name" value="Haloacid_Dehalogenase"/>
    <property type="match status" value="1"/>
</dbReference>
<dbReference type="SFLD" id="SFLDG01129">
    <property type="entry name" value="C1.5:_HAD__Beta-PGM__Phosphata"/>
    <property type="match status" value="1"/>
</dbReference>
<organism evidence="1 2">
    <name type="scientific">Cyanobacterium stanieri LEGE 03274</name>
    <dbReference type="NCBI Taxonomy" id="1828756"/>
    <lineage>
        <taxon>Bacteria</taxon>
        <taxon>Bacillati</taxon>
        <taxon>Cyanobacteriota</taxon>
        <taxon>Cyanophyceae</taxon>
        <taxon>Oscillatoriophycideae</taxon>
        <taxon>Chroococcales</taxon>
        <taxon>Geminocystaceae</taxon>
        <taxon>Cyanobacterium</taxon>
    </lineage>
</organism>
<keyword evidence="2" id="KW-1185">Reference proteome</keyword>
<comment type="caution">
    <text evidence="1">The sequence shown here is derived from an EMBL/GenBank/DDBJ whole genome shotgun (WGS) entry which is preliminary data.</text>
</comment>
<evidence type="ECO:0000313" key="2">
    <source>
        <dbReference type="Proteomes" id="UP000654604"/>
    </source>
</evidence>